<dbReference type="OrthoDB" id="2746456at2759"/>
<evidence type="ECO:0000313" key="4">
    <source>
        <dbReference type="Proteomes" id="UP000799118"/>
    </source>
</evidence>
<feature type="compositionally biased region" description="Polar residues" evidence="1">
    <location>
        <begin position="58"/>
        <end position="73"/>
    </location>
</feature>
<evidence type="ECO:0000259" key="2">
    <source>
        <dbReference type="PROSITE" id="PS50097"/>
    </source>
</evidence>
<dbReference type="InterPro" id="IPR000210">
    <property type="entry name" value="BTB/POZ_dom"/>
</dbReference>
<dbReference type="Proteomes" id="UP000799118">
    <property type="component" value="Unassembled WGS sequence"/>
</dbReference>
<dbReference type="PROSITE" id="PS50097">
    <property type="entry name" value="BTB"/>
    <property type="match status" value="1"/>
</dbReference>
<protein>
    <recommendedName>
        <fullName evidence="2">BTB domain-containing protein</fullName>
    </recommendedName>
</protein>
<feature type="domain" description="BTB" evidence="2">
    <location>
        <begin position="257"/>
        <end position="333"/>
    </location>
</feature>
<feature type="compositionally biased region" description="Basic and acidic residues" evidence="1">
    <location>
        <begin position="170"/>
        <end position="179"/>
    </location>
</feature>
<reference evidence="3" key="1">
    <citation type="journal article" date="2019" name="Environ. Microbiol.">
        <title>Fungal ecological strategies reflected in gene transcription - a case study of two litter decomposers.</title>
        <authorList>
            <person name="Barbi F."/>
            <person name="Kohler A."/>
            <person name="Barry K."/>
            <person name="Baskaran P."/>
            <person name="Daum C."/>
            <person name="Fauchery L."/>
            <person name="Ihrmark K."/>
            <person name="Kuo A."/>
            <person name="LaButti K."/>
            <person name="Lipzen A."/>
            <person name="Morin E."/>
            <person name="Grigoriev I.V."/>
            <person name="Henrissat B."/>
            <person name="Lindahl B."/>
            <person name="Martin F."/>
        </authorList>
    </citation>
    <scope>NUCLEOTIDE SEQUENCE</scope>
    <source>
        <strain evidence="3">JB14</strain>
    </source>
</reference>
<keyword evidence="4" id="KW-1185">Reference proteome</keyword>
<feature type="compositionally biased region" description="Pro residues" evidence="1">
    <location>
        <begin position="119"/>
        <end position="133"/>
    </location>
</feature>
<sequence length="573" mass="62777">MEIDVQPNWANDPRAYGLADGLAEWADDPRAYGLRSPNLELGFPDDLLDPHDLVQLDGPSNSTTGTAPEQPNNHSEDVSENPADLPATQPAIDVKPEEHLPVPSGSNTDRQDNEESSNGPPPSQPFPLSPPTVPVVLDCFDIPSPAPSSDDEDLPDAAQLLSQLFRPKRNSKETVKDEPSKDEDDDIQILDGDPTSSAPRSAKSLGKQRAEVPPSALAGPGPTTQLNLKRKYAEFAPSLPADFLKSRWHDEFVYLDGSVIIQINSTRFKLHRTSLVEHSLWFKERFGSERNPDELCGEPLKSIPVYILDGVVEEADFVNLLVAVREAITYIDNPPDLYTLISILRASHKLGFTRFKFWATRLLEKMWPAELDPISTTAPVDATSLNLDKTCLSTRLSPIDATAVVSLARECGIQSVLKRSLYELIRSEGFGHLTNQIPDSDRNLLISAREKLTQLWMELQFPPSPSFPECPLLAAGPAAPTNASPPPPPDDIAYDPPAPLPLSIAYLYDPLSGLEKLAQLNWEGLSVPAGGAGLGSGRTPGLGYCPTCARARREFFASLRMEWWEIFGNVFGC</sequence>
<dbReference type="AlphaFoldDB" id="A0A6A4HSC2"/>
<proteinExistence type="predicted"/>
<dbReference type="EMBL" id="ML769439">
    <property type="protein sequence ID" value="KAE9402052.1"/>
    <property type="molecule type" value="Genomic_DNA"/>
</dbReference>
<organism evidence="3 4">
    <name type="scientific">Gymnopus androsaceus JB14</name>
    <dbReference type="NCBI Taxonomy" id="1447944"/>
    <lineage>
        <taxon>Eukaryota</taxon>
        <taxon>Fungi</taxon>
        <taxon>Dikarya</taxon>
        <taxon>Basidiomycota</taxon>
        <taxon>Agaricomycotina</taxon>
        <taxon>Agaricomycetes</taxon>
        <taxon>Agaricomycetidae</taxon>
        <taxon>Agaricales</taxon>
        <taxon>Marasmiineae</taxon>
        <taxon>Omphalotaceae</taxon>
        <taxon>Gymnopus</taxon>
    </lineage>
</organism>
<name>A0A6A4HSC2_9AGAR</name>
<evidence type="ECO:0000256" key="1">
    <source>
        <dbReference type="SAM" id="MobiDB-lite"/>
    </source>
</evidence>
<feature type="region of interest" description="Disordered" evidence="1">
    <location>
        <begin position="29"/>
        <end position="223"/>
    </location>
</feature>
<gene>
    <name evidence="3" type="ORF">BT96DRAFT_918523</name>
</gene>
<accession>A0A6A4HSC2</accession>
<evidence type="ECO:0000313" key="3">
    <source>
        <dbReference type="EMBL" id="KAE9402052.1"/>
    </source>
</evidence>